<dbReference type="PANTHER" id="PTHR45700:SF8">
    <property type="entry name" value="HECT-TYPE E3 UBIQUITIN TRANSFERASE"/>
    <property type="match status" value="1"/>
</dbReference>
<keyword evidence="8" id="KW-1185">Reference proteome</keyword>
<dbReference type="EMBL" id="JAURVH010001519">
    <property type="protein sequence ID" value="KAK5926079.1"/>
    <property type="molecule type" value="Genomic_DNA"/>
</dbReference>
<evidence type="ECO:0000256" key="3">
    <source>
        <dbReference type="ARBA" id="ARBA00022679"/>
    </source>
</evidence>
<dbReference type="EC" id="2.3.2.26" evidence="2"/>
<keyword evidence="4 5" id="KW-0833">Ubl conjugation pathway</keyword>
<evidence type="ECO:0000256" key="1">
    <source>
        <dbReference type="ARBA" id="ARBA00000885"/>
    </source>
</evidence>
<evidence type="ECO:0000313" key="7">
    <source>
        <dbReference type="EMBL" id="KAK5926079.1"/>
    </source>
</evidence>
<gene>
    <name evidence="7" type="ORF">CgunFtcFv8_021679</name>
</gene>
<dbReference type="PROSITE" id="PS50237">
    <property type="entry name" value="HECT"/>
    <property type="match status" value="1"/>
</dbReference>
<reference evidence="7 8" key="1">
    <citation type="journal article" date="2023" name="Mol. Biol. Evol.">
        <title>Genomics of Secondarily Temperate Adaptation in the Only Non-Antarctic Icefish.</title>
        <authorList>
            <person name="Rivera-Colon A.G."/>
            <person name="Rayamajhi N."/>
            <person name="Minhas B.F."/>
            <person name="Madrigal G."/>
            <person name="Bilyk K.T."/>
            <person name="Yoon V."/>
            <person name="Hune M."/>
            <person name="Gregory S."/>
            <person name="Cheng C.H.C."/>
            <person name="Catchen J.M."/>
        </authorList>
    </citation>
    <scope>NUCLEOTIDE SEQUENCE [LARGE SCALE GENOMIC DNA]</scope>
    <source>
        <tissue evidence="7">White muscle</tissue>
    </source>
</reference>
<dbReference type="GO" id="GO:0000209">
    <property type="term" value="P:protein polyubiquitination"/>
    <property type="evidence" value="ECO:0007669"/>
    <property type="project" value="InterPro"/>
</dbReference>
<comment type="catalytic activity">
    <reaction evidence="1">
        <text>S-ubiquitinyl-[E2 ubiquitin-conjugating enzyme]-L-cysteine + [acceptor protein]-L-lysine = [E2 ubiquitin-conjugating enzyme]-L-cysteine + N(6)-ubiquitinyl-[acceptor protein]-L-lysine.</text>
        <dbReference type="EC" id="2.3.2.26"/>
    </reaction>
</comment>
<organism evidence="7 8">
    <name type="scientific">Champsocephalus gunnari</name>
    <name type="common">Mackerel icefish</name>
    <dbReference type="NCBI Taxonomy" id="52237"/>
    <lineage>
        <taxon>Eukaryota</taxon>
        <taxon>Metazoa</taxon>
        <taxon>Chordata</taxon>
        <taxon>Craniata</taxon>
        <taxon>Vertebrata</taxon>
        <taxon>Euteleostomi</taxon>
        <taxon>Actinopterygii</taxon>
        <taxon>Neopterygii</taxon>
        <taxon>Teleostei</taxon>
        <taxon>Neoteleostei</taxon>
        <taxon>Acanthomorphata</taxon>
        <taxon>Eupercaria</taxon>
        <taxon>Perciformes</taxon>
        <taxon>Notothenioidei</taxon>
        <taxon>Channichthyidae</taxon>
        <taxon>Champsocephalus</taxon>
    </lineage>
</organism>
<dbReference type="GO" id="GO:0061630">
    <property type="term" value="F:ubiquitin protein ligase activity"/>
    <property type="evidence" value="ECO:0007669"/>
    <property type="project" value="UniProtKB-EC"/>
</dbReference>
<dbReference type="Pfam" id="PF00632">
    <property type="entry name" value="HECT"/>
    <property type="match status" value="1"/>
</dbReference>
<accession>A0AAN8HWQ1</accession>
<proteinExistence type="predicted"/>
<dbReference type="InterPro" id="IPR035983">
    <property type="entry name" value="Hect_E3_ubiquitin_ligase"/>
</dbReference>
<name>A0AAN8HWQ1_CHAGU</name>
<dbReference type="Proteomes" id="UP001331515">
    <property type="component" value="Unassembled WGS sequence"/>
</dbReference>
<dbReference type="InterPro" id="IPR000569">
    <property type="entry name" value="HECT_dom"/>
</dbReference>
<evidence type="ECO:0000313" key="8">
    <source>
        <dbReference type="Proteomes" id="UP001331515"/>
    </source>
</evidence>
<dbReference type="FunFam" id="3.30.2410.10:FF:000003">
    <property type="entry name" value="probable E3 ubiquitin-protein ligase HERC4 isoform X1"/>
    <property type="match status" value="1"/>
</dbReference>
<evidence type="ECO:0000259" key="6">
    <source>
        <dbReference type="PROSITE" id="PS50237"/>
    </source>
</evidence>
<comment type="caution">
    <text evidence="7">The sequence shown here is derived from an EMBL/GenBank/DDBJ whole genome shotgun (WGS) entry which is preliminary data.</text>
</comment>
<sequence>MPSTHQWKVCFRSSSAGFFQVCDQDLVKLFRPRELKDVLVGKDFNDWARLKQVTVYAGEYTTPLHPTIQMFWEVFDDLTEDQKKAFLRFVTGFERVPILDLEKFKMTIRDPEVQGPPDQFYPNAHTCSSDLELPLYSTKEIMQTRLTEALSSNKIIFKEAGTEL</sequence>
<evidence type="ECO:0000256" key="4">
    <source>
        <dbReference type="ARBA" id="ARBA00022786"/>
    </source>
</evidence>
<dbReference type="AlphaFoldDB" id="A0AAN8HWQ1"/>
<feature type="domain" description="HECT" evidence="6">
    <location>
        <begin position="17"/>
        <end position="164"/>
    </location>
</feature>
<evidence type="ECO:0000256" key="5">
    <source>
        <dbReference type="PROSITE-ProRule" id="PRU00104"/>
    </source>
</evidence>
<dbReference type="Gene3D" id="3.30.2410.10">
    <property type="entry name" value="Hect, E3 ligase catalytic domain"/>
    <property type="match status" value="1"/>
</dbReference>
<evidence type="ECO:0000256" key="2">
    <source>
        <dbReference type="ARBA" id="ARBA00012485"/>
    </source>
</evidence>
<dbReference type="InterPro" id="IPR044611">
    <property type="entry name" value="E3A/B/C-like"/>
</dbReference>
<protein>
    <recommendedName>
        <fullName evidence="2">HECT-type E3 ubiquitin transferase</fullName>
        <ecNumber evidence="2">2.3.2.26</ecNumber>
    </recommendedName>
</protein>
<dbReference type="PANTHER" id="PTHR45700">
    <property type="entry name" value="UBIQUITIN-PROTEIN LIGASE E3C"/>
    <property type="match status" value="1"/>
</dbReference>
<dbReference type="SUPFAM" id="SSF56204">
    <property type="entry name" value="Hect, E3 ligase catalytic domain"/>
    <property type="match status" value="1"/>
</dbReference>
<feature type="active site" description="Glycyl thioester intermediate" evidence="5">
    <location>
        <position position="127"/>
    </location>
</feature>
<keyword evidence="3" id="KW-0808">Transferase</keyword>